<organism evidence="2 3">
    <name type="scientific">Pseudocercospora eumusae</name>
    <dbReference type="NCBI Taxonomy" id="321146"/>
    <lineage>
        <taxon>Eukaryota</taxon>
        <taxon>Fungi</taxon>
        <taxon>Dikarya</taxon>
        <taxon>Ascomycota</taxon>
        <taxon>Pezizomycotina</taxon>
        <taxon>Dothideomycetes</taxon>
        <taxon>Dothideomycetidae</taxon>
        <taxon>Mycosphaerellales</taxon>
        <taxon>Mycosphaerellaceae</taxon>
        <taxon>Pseudocercospora</taxon>
    </lineage>
</organism>
<keyword evidence="1" id="KW-0472">Membrane</keyword>
<proteinExistence type="predicted"/>
<accession>A0A139HWW0</accession>
<evidence type="ECO:0000256" key="1">
    <source>
        <dbReference type="SAM" id="Phobius"/>
    </source>
</evidence>
<sequence length="324" mass="36616">MPALNISLTVDYRPDKPQDDIDELTYAQGLPLPHDEHPVALQGKSIFGSCSDSIRAVGNSITGYCLIIANFFNFAYHATVNDFFEILAIGNGMIGSCYHTFANHLAQTYHYILQGGAMMITAPWNGFIFHLTAFLFIIIAMLLASNDHPTTLPSTHHPILPTHLHQDLDLFLLNLQTPEPFFCLPSKSIIATPQSSSFIPPCPEILQLQHKTHDDLSLSILWNSRKSATDSLRQDFLYHILPKYVELLVRIGAALDCNNSLLASAVQKFHDGKENYEIGILEPRRVFKEQQEKRLTEFEEEVLAQIWRAVEVSWEVVVWVEGMQ</sequence>
<dbReference type="EMBL" id="LFZN01000004">
    <property type="protein sequence ID" value="KXT06938.1"/>
    <property type="molecule type" value="Genomic_DNA"/>
</dbReference>
<dbReference type="AlphaFoldDB" id="A0A139HWW0"/>
<dbReference type="Proteomes" id="UP000070133">
    <property type="component" value="Unassembled WGS sequence"/>
</dbReference>
<evidence type="ECO:0000313" key="2">
    <source>
        <dbReference type="EMBL" id="KXT06938.1"/>
    </source>
</evidence>
<gene>
    <name evidence="2" type="ORF">AC578_7338</name>
</gene>
<name>A0A139HWW0_9PEZI</name>
<protein>
    <submittedName>
        <fullName evidence="2">Uncharacterized protein</fullName>
    </submittedName>
</protein>
<keyword evidence="1" id="KW-0812">Transmembrane</keyword>
<feature type="transmembrane region" description="Helical" evidence="1">
    <location>
        <begin position="127"/>
        <end position="144"/>
    </location>
</feature>
<reference evidence="2 3" key="1">
    <citation type="submission" date="2015-07" db="EMBL/GenBank/DDBJ databases">
        <title>Comparative genomics of the Sigatoka disease complex on banana suggests a link between parallel evolutionary changes in Pseudocercospora fijiensis and Pseudocercospora eumusae and increased virulence on the banana host.</title>
        <authorList>
            <person name="Chang T.-C."/>
            <person name="Salvucci A."/>
            <person name="Crous P.W."/>
            <person name="Stergiopoulos I."/>
        </authorList>
    </citation>
    <scope>NUCLEOTIDE SEQUENCE [LARGE SCALE GENOMIC DNA]</scope>
    <source>
        <strain evidence="2 3">CBS 114824</strain>
    </source>
</reference>
<comment type="caution">
    <text evidence="2">The sequence shown here is derived from an EMBL/GenBank/DDBJ whole genome shotgun (WGS) entry which is preliminary data.</text>
</comment>
<keyword evidence="3" id="KW-1185">Reference proteome</keyword>
<evidence type="ECO:0000313" key="3">
    <source>
        <dbReference type="Proteomes" id="UP000070133"/>
    </source>
</evidence>
<keyword evidence="1" id="KW-1133">Transmembrane helix</keyword>